<evidence type="ECO:0000313" key="3">
    <source>
        <dbReference type="EMBL" id="SFS32526.1"/>
    </source>
</evidence>
<feature type="transmembrane region" description="Helical" evidence="2">
    <location>
        <begin position="96"/>
        <end position="114"/>
    </location>
</feature>
<evidence type="ECO:0000256" key="2">
    <source>
        <dbReference type="SAM" id="Phobius"/>
    </source>
</evidence>
<dbReference type="AlphaFoldDB" id="A0A1I6NX36"/>
<accession>A0A1I6NX36</accession>
<evidence type="ECO:0000313" key="4">
    <source>
        <dbReference type="Proteomes" id="UP000198873"/>
    </source>
</evidence>
<keyword evidence="4" id="KW-1185">Reference proteome</keyword>
<keyword evidence="2" id="KW-1133">Transmembrane helix</keyword>
<protein>
    <submittedName>
        <fullName evidence="3">Uncharacterized protein</fullName>
    </submittedName>
</protein>
<organism evidence="3 4">
    <name type="scientific">Streptomyces harbinensis</name>
    <dbReference type="NCBI Taxonomy" id="1176198"/>
    <lineage>
        <taxon>Bacteria</taxon>
        <taxon>Bacillati</taxon>
        <taxon>Actinomycetota</taxon>
        <taxon>Actinomycetes</taxon>
        <taxon>Kitasatosporales</taxon>
        <taxon>Streptomycetaceae</taxon>
        <taxon>Streptomyces</taxon>
    </lineage>
</organism>
<dbReference type="InterPro" id="IPR045713">
    <property type="entry name" value="DUF6069"/>
</dbReference>
<dbReference type="EMBL" id="FPAB01000001">
    <property type="protein sequence ID" value="SFS32526.1"/>
    <property type="molecule type" value="Genomic_DNA"/>
</dbReference>
<dbReference type="Proteomes" id="UP000198873">
    <property type="component" value="Unassembled WGS sequence"/>
</dbReference>
<proteinExistence type="predicted"/>
<keyword evidence="2" id="KW-0472">Membrane</keyword>
<sequence length="159" mass="15910">MTTNTQSSQAGQAPAANRPGPWQPRAIGVAAAGVAAALIWIIANAAGADMSVVQGDADPTDVTAAMSIGFAVLAAAAGWGLLALLERFTARGLRTWTIVALVVLLVSFMPLFGIEADGGTTAALALMHLAVGAAVIPLFRRGGAGEGAGSNTKTKTLTN</sequence>
<reference evidence="4" key="1">
    <citation type="submission" date="2016-10" db="EMBL/GenBank/DDBJ databases">
        <authorList>
            <person name="Varghese N."/>
            <person name="Submissions S."/>
        </authorList>
    </citation>
    <scope>NUCLEOTIDE SEQUENCE [LARGE SCALE GENOMIC DNA]</scope>
    <source>
        <strain evidence="4">CGMCC 4.7047</strain>
    </source>
</reference>
<evidence type="ECO:0000256" key="1">
    <source>
        <dbReference type="SAM" id="MobiDB-lite"/>
    </source>
</evidence>
<dbReference type="Pfam" id="PF19545">
    <property type="entry name" value="DUF6069"/>
    <property type="match status" value="1"/>
</dbReference>
<feature type="compositionally biased region" description="Polar residues" evidence="1">
    <location>
        <begin position="1"/>
        <end position="11"/>
    </location>
</feature>
<dbReference type="RefSeq" id="WP_019431658.1">
    <property type="nucleotide sequence ID" value="NZ_CP054938.1"/>
</dbReference>
<feature type="transmembrane region" description="Helical" evidence="2">
    <location>
        <begin position="120"/>
        <end position="139"/>
    </location>
</feature>
<name>A0A1I6NX36_9ACTN</name>
<keyword evidence="2" id="KW-0812">Transmembrane</keyword>
<dbReference type="STRING" id="1176198.SAMN05444716_101116"/>
<feature type="transmembrane region" description="Helical" evidence="2">
    <location>
        <begin position="63"/>
        <end position="84"/>
    </location>
</feature>
<feature type="region of interest" description="Disordered" evidence="1">
    <location>
        <begin position="1"/>
        <end position="20"/>
    </location>
</feature>
<gene>
    <name evidence="3" type="ORF">SAMN05444716_101116</name>
</gene>
<feature type="transmembrane region" description="Helical" evidence="2">
    <location>
        <begin position="26"/>
        <end position="43"/>
    </location>
</feature>